<name>A0AAD3TP71_9TREE</name>
<dbReference type="EMBL" id="BTCM01000001">
    <property type="protein sequence ID" value="GMK53941.1"/>
    <property type="molecule type" value="Genomic_DNA"/>
</dbReference>
<gene>
    <name evidence="5" type="primary">RER2</name>
    <name evidence="5" type="ORF">CspeluHIS016_0105270</name>
</gene>
<dbReference type="Pfam" id="PF01255">
    <property type="entry name" value="Prenyltransf"/>
    <property type="match status" value="1"/>
</dbReference>
<dbReference type="InterPro" id="IPR036424">
    <property type="entry name" value="UPP_synth-like_sf"/>
</dbReference>
<keyword evidence="6" id="KW-1185">Reference proteome</keyword>
<dbReference type="PANTHER" id="PTHR10291:SF43">
    <property type="entry name" value="DEHYDRODOLICHYL DIPHOSPHATE SYNTHASE COMPLEX SUBUNIT DHDDS"/>
    <property type="match status" value="1"/>
</dbReference>
<dbReference type="NCBIfam" id="TIGR00055">
    <property type="entry name" value="uppS"/>
    <property type="match status" value="1"/>
</dbReference>
<evidence type="ECO:0000313" key="6">
    <source>
        <dbReference type="Proteomes" id="UP001222932"/>
    </source>
</evidence>
<accession>A0AAD3TP71</accession>
<dbReference type="EC" id="2.5.1.-" evidence="4"/>
<dbReference type="Gene3D" id="3.40.1180.10">
    <property type="entry name" value="Decaprenyl diphosphate synthase-like"/>
    <property type="match status" value="1"/>
</dbReference>
<dbReference type="GO" id="GO:1904423">
    <property type="term" value="C:dehydrodolichyl diphosphate synthase complex"/>
    <property type="evidence" value="ECO:0007669"/>
    <property type="project" value="TreeGrafter"/>
</dbReference>
<dbReference type="GO" id="GO:0005811">
    <property type="term" value="C:lipid droplet"/>
    <property type="evidence" value="ECO:0007669"/>
    <property type="project" value="TreeGrafter"/>
</dbReference>
<organism evidence="5 6">
    <name type="scientific">Cutaneotrichosporon spelunceum</name>
    <dbReference type="NCBI Taxonomy" id="1672016"/>
    <lineage>
        <taxon>Eukaryota</taxon>
        <taxon>Fungi</taxon>
        <taxon>Dikarya</taxon>
        <taxon>Basidiomycota</taxon>
        <taxon>Agaricomycotina</taxon>
        <taxon>Tremellomycetes</taxon>
        <taxon>Trichosporonales</taxon>
        <taxon>Trichosporonaceae</taxon>
        <taxon>Cutaneotrichosporon</taxon>
    </lineage>
</organism>
<evidence type="ECO:0000313" key="5">
    <source>
        <dbReference type="EMBL" id="GMK53941.1"/>
    </source>
</evidence>
<dbReference type="PANTHER" id="PTHR10291">
    <property type="entry name" value="DEHYDRODOLICHYL DIPHOSPHATE SYNTHASE FAMILY MEMBER"/>
    <property type="match status" value="1"/>
</dbReference>
<dbReference type="CDD" id="cd00475">
    <property type="entry name" value="Cis_IPPS"/>
    <property type="match status" value="1"/>
</dbReference>
<comment type="caution">
    <text evidence="5">The sequence shown here is derived from an EMBL/GenBank/DDBJ whole genome shotgun (WGS) entry which is preliminary data.</text>
</comment>
<dbReference type="GO" id="GO:0045547">
    <property type="term" value="F:ditrans,polycis-polyprenyl diphosphate synthase [(2E,6E)-farnesyl diphosphate specific] activity"/>
    <property type="evidence" value="ECO:0007669"/>
    <property type="project" value="TreeGrafter"/>
</dbReference>
<dbReference type="Proteomes" id="UP001222932">
    <property type="component" value="Unassembled WGS sequence"/>
</dbReference>
<dbReference type="HAMAP" id="MF_01139">
    <property type="entry name" value="ISPT"/>
    <property type="match status" value="1"/>
</dbReference>
<dbReference type="GO" id="GO:0005783">
    <property type="term" value="C:endoplasmic reticulum"/>
    <property type="evidence" value="ECO:0007669"/>
    <property type="project" value="TreeGrafter"/>
</dbReference>
<proteinExistence type="inferred from homology"/>
<evidence type="ECO:0000256" key="1">
    <source>
        <dbReference type="ARBA" id="ARBA00005432"/>
    </source>
</evidence>
<protein>
    <recommendedName>
        <fullName evidence="4">Alkyl transferase</fullName>
        <ecNumber evidence="4">2.5.1.-</ecNumber>
    </recommendedName>
</protein>
<keyword evidence="3" id="KW-0460">Magnesium</keyword>
<comment type="similarity">
    <text evidence="1 4">Belongs to the UPP synthase family.</text>
</comment>
<dbReference type="SUPFAM" id="SSF64005">
    <property type="entry name" value="Undecaprenyl diphosphate synthase"/>
    <property type="match status" value="1"/>
</dbReference>
<dbReference type="GO" id="GO:0016020">
    <property type="term" value="C:membrane"/>
    <property type="evidence" value="ECO:0007669"/>
    <property type="project" value="TreeGrafter"/>
</dbReference>
<reference evidence="5" key="2">
    <citation type="submission" date="2023-06" db="EMBL/GenBank/DDBJ databases">
        <authorList>
            <person name="Kobayashi Y."/>
            <person name="Kayamori A."/>
            <person name="Aoki K."/>
            <person name="Shiwa Y."/>
            <person name="Fujita N."/>
            <person name="Sugita T."/>
            <person name="Iwasaki W."/>
            <person name="Tanaka N."/>
            <person name="Takashima M."/>
        </authorList>
    </citation>
    <scope>NUCLEOTIDE SEQUENCE</scope>
    <source>
        <strain evidence="5">HIS016</strain>
    </source>
</reference>
<keyword evidence="2 4" id="KW-0808">Transferase</keyword>
<sequence>MGSKTRPPPIKTRVAIAASDDGEVRGATRALLWPISALLHSLHALLTTLLLSVIALGPMPKHIGFVMDGNRRYARSHGQRIARGHEKGSESLKRTLRICLRLHIPIVSVYAFAIDNFRRSPEEVDTLMRLATESLAEICREGGFLQQHGIRLRCIGRMELLKPDMQKALQEMEAATAGNTNGVLNVCGPYSSRDEITTAVRATLASDASGSITPAALFARLQSVSAAEDVAAGGGALDILVRTSDTKRLSDFMLWQAGRSTQVHFVRTYWPDFGLSDLLPILLGWQQRVWLRGLRAEGSGGE</sequence>
<dbReference type="AlphaFoldDB" id="A0AAD3TP71"/>
<evidence type="ECO:0000256" key="4">
    <source>
        <dbReference type="RuleBase" id="RU363018"/>
    </source>
</evidence>
<evidence type="ECO:0000256" key="2">
    <source>
        <dbReference type="ARBA" id="ARBA00022679"/>
    </source>
</evidence>
<evidence type="ECO:0000256" key="3">
    <source>
        <dbReference type="ARBA" id="ARBA00022842"/>
    </source>
</evidence>
<dbReference type="FunFam" id="3.40.1180.10:FF:000005">
    <property type="entry name" value="Alkyl transferase"/>
    <property type="match status" value="1"/>
</dbReference>
<dbReference type="GO" id="GO:0016094">
    <property type="term" value="P:polyprenol biosynthetic process"/>
    <property type="evidence" value="ECO:0007669"/>
    <property type="project" value="TreeGrafter"/>
</dbReference>
<dbReference type="InterPro" id="IPR001441">
    <property type="entry name" value="UPP_synth-like"/>
</dbReference>
<reference evidence="5" key="1">
    <citation type="journal article" date="2023" name="BMC Genomics">
        <title>Chromosome-level genome assemblies of Cutaneotrichosporon spp. (Trichosporonales, Basidiomycota) reveal imbalanced evolution between nucleotide sequences and chromosome synteny.</title>
        <authorList>
            <person name="Kobayashi Y."/>
            <person name="Kayamori A."/>
            <person name="Aoki K."/>
            <person name="Shiwa Y."/>
            <person name="Matsutani M."/>
            <person name="Fujita N."/>
            <person name="Sugita T."/>
            <person name="Iwasaki W."/>
            <person name="Tanaka N."/>
            <person name="Takashima M."/>
        </authorList>
    </citation>
    <scope>NUCLEOTIDE SEQUENCE</scope>
    <source>
        <strain evidence="5">HIS016</strain>
    </source>
</reference>